<name>A0A1L9SNQ6_9EURO</name>
<dbReference type="VEuPathDB" id="FungiDB:ASPZODRAFT_14866"/>
<dbReference type="EMBL" id="KV878339">
    <property type="protein sequence ID" value="OJJ48741.1"/>
    <property type="molecule type" value="Genomic_DNA"/>
</dbReference>
<dbReference type="GeneID" id="34611866"/>
<organism evidence="2 3">
    <name type="scientific">Penicilliopsis zonata CBS 506.65</name>
    <dbReference type="NCBI Taxonomy" id="1073090"/>
    <lineage>
        <taxon>Eukaryota</taxon>
        <taxon>Fungi</taxon>
        <taxon>Dikarya</taxon>
        <taxon>Ascomycota</taxon>
        <taxon>Pezizomycotina</taxon>
        <taxon>Eurotiomycetes</taxon>
        <taxon>Eurotiomycetidae</taxon>
        <taxon>Eurotiales</taxon>
        <taxon>Aspergillaceae</taxon>
        <taxon>Penicilliopsis</taxon>
    </lineage>
</organism>
<proteinExistence type="predicted"/>
<evidence type="ECO:0000313" key="2">
    <source>
        <dbReference type="EMBL" id="OJJ48741.1"/>
    </source>
</evidence>
<dbReference type="AlphaFoldDB" id="A0A1L9SNQ6"/>
<accession>A0A1L9SNQ6</accession>
<reference evidence="3" key="1">
    <citation type="journal article" date="2017" name="Genome Biol.">
        <title>Comparative genomics reveals high biological diversity and specific adaptations in the industrially and medically important fungal genus Aspergillus.</title>
        <authorList>
            <person name="de Vries R.P."/>
            <person name="Riley R."/>
            <person name="Wiebenga A."/>
            <person name="Aguilar-Osorio G."/>
            <person name="Amillis S."/>
            <person name="Uchima C.A."/>
            <person name="Anderluh G."/>
            <person name="Asadollahi M."/>
            <person name="Askin M."/>
            <person name="Barry K."/>
            <person name="Battaglia E."/>
            <person name="Bayram O."/>
            <person name="Benocci T."/>
            <person name="Braus-Stromeyer S.A."/>
            <person name="Caldana C."/>
            <person name="Canovas D."/>
            <person name="Cerqueira G.C."/>
            <person name="Chen F."/>
            <person name="Chen W."/>
            <person name="Choi C."/>
            <person name="Clum A."/>
            <person name="Dos Santos R.A."/>
            <person name="Damasio A.R."/>
            <person name="Diallinas G."/>
            <person name="Emri T."/>
            <person name="Fekete E."/>
            <person name="Flipphi M."/>
            <person name="Freyberg S."/>
            <person name="Gallo A."/>
            <person name="Gournas C."/>
            <person name="Habgood R."/>
            <person name="Hainaut M."/>
            <person name="Harispe M.L."/>
            <person name="Henrissat B."/>
            <person name="Hilden K.S."/>
            <person name="Hope R."/>
            <person name="Hossain A."/>
            <person name="Karabika E."/>
            <person name="Karaffa L."/>
            <person name="Karanyi Z."/>
            <person name="Krasevec N."/>
            <person name="Kuo A."/>
            <person name="Kusch H."/>
            <person name="LaButti K."/>
            <person name="Lagendijk E.L."/>
            <person name="Lapidus A."/>
            <person name="Levasseur A."/>
            <person name="Lindquist E."/>
            <person name="Lipzen A."/>
            <person name="Logrieco A.F."/>
            <person name="MacCabe A."/>
            <person name="Maekelae M.R."/>
            <person name="Malavazi I."/>
            <person name="Melin P."/>
            <person name="Meyer V."/>
            <person name="Mielnichuk N."/>
            <person name="Miskei M."/>
            <person name="Molnar A.P."/>
            <person name="Mule G."/>
            <person name="Ngan C.Y."/>
            <person name="Orejas M."/>
            <person name="Orosz E."/>
            <person name="Ouedraogo J.P."/>
            <person name="Overkamp K.M."/>
            <person name="Park H.-S."/>
            <person name="Perrone G."/>
            <person name="Piumi F."/>
            <person name="Punt P.J."/>
            <person name="Ram A.F."/>
            <person name="Ramon A."/>
            <person name="Rauscher S."/>
            <person name="Record E."/>
            <person name="Riano-Pachon D.M."/>
            <person name="Robert V."/>
            <person name="Roehrig J."/>
            <person name="Ruller R."/>
            <person name="Salamov A."/>
            <person name="Salih N.S."/>
            <person name="Samson R.A."/>
            <person name="Sandor E."/>
            <person name="Sanguinetti M."/>
            <person name="Schuetze T."/>
            <person name="Sepcic K."/>
            <person name="Shelest E."/>
            <person name="Sherlock G."/>
            <person name="Sophianopoulou V."/>
            <person name="Squina F.M."/>
            <person name="Sun H."/>
            <person name="Susca A."/>
            <person name="Todd R.B."/>
            <person name="Tsang A."/>
            <person name="Unkles S.E."/>
            <person name="van de Wiele N."/>
            <person name="van Rossen-Uffink D."/>
            <person name="Oliveira J.V."/>
            <person name="Vesth T.C."/>
            <person name="Visser J."/>
            <person name="Yu J.-H."/>
            <person name="Zhou M."/>
            <person name="Andersen M.R."/>
            <person name="Archer D.B."/>
            <person name="Baker S.E."/>
            <person name="Benoit I."/>
            <person name="Brakhage A.A."/>
            <person name="Braus G.H."/>
            <person name="Fischer R."/>
            <person name="Frisvad J.C."/>
            <person name="Goldman G.H."/>
            <person name="Houbraken J."/>
            <person name="Oakley B."/>
            <person name="Pocsi I."/>
            <person name="Scazzocchio C."/>
            <person name="Seiboth B."/>
            <person name="vanKuyk P.A."/>
            <person name="Wortman J."/>
            <person name="Dyer P.S."/>
            <person name="Grigoriev I.V."/>
        </authorList>
    </citation>
    <scope>NUCLEOTIDE SEQUENCE [LARGE SCALE GENOMIC DNA]</scope>
    <source>
        <strain evidence="3">CBS 506.65</strain>
    </source>
</reference>
<gene>
    <name evidence="2" type="ORF">ASPZODRAFT_14866</name>
</gene>
<dbReference type="RefSeq" id="XP_022583251.1">
    <property type="nucleotide sequence ID" value="XM_022725401.1"/>
</dbReference>
<feature type="compositionally biased region" description="Polar residues" evidence="1">
    <location>
        <begin position="104"/>
        <end position="113"/>
    </location>
</feature>
<evidence type="ECO:0000313" key="3">
    <source>
        <dbReference type="Proteomes" id="UP000184188"/>
    </source>
</evidence>
<sequence>MPSSSCAKQRTTVISTAPLHRLSSSGGLCSSSFHVRRSPVTGTAPREIRFPPPHLQHHCELLSGLQGRVFRRSRPRKSCSSVRKSFPIHPPPLLVSSDDVASPRASNRPSTVASYAENRPARDPIGPGRRQVGRNRAKGEKKALLAEAGMDSLMRYLPGLL</sequence>
<keyword evidence="3" id="KW-1185">Reference proteome</keyword>
<protein>
    <submittedName>
        <fullName evidence="2">Uncharacterized protein</fullName>
    </submittedName>
</protein>
<feature type="region of interest" description="Disordered" evidence="1">
    <location>
        <begin position="73"/>
        <end position="141"/>
    </location>
</feature>
<evidence type="ECO:0000256" key="1">
    <source>
        <dbReference type="SAM" id="MobiDB-lite"/>
    </source>
</evidence>
<dbReference type="Proteomes" id="UP000184188">
    <property type="component" value="Unassembled WGS sequence"/>
</dbReference>